<name>A0A132MJ62_9ACTN</name>
<protein>
    <submittedName>
        <fullName evidence="3">Uncharacterized protein</fullName>
    </submittedName>
</protein>
<dbReference type="EMBL" id="JYIJ01000019">
    <property type="protein sequence ID" value="KWW97805.1"/>
    <property type="molecule type" value="Genomic_DNA"/>
</dbReference>
<dbReference type="AlphaFoldDB" id="A0A132MJ62"/>
<evidence type="ECO:0000313" key="6">
    <source>
        <dbReference type="Proteomes" id="UP000070659"/>
    </source>
</evidence>
<organism evidence="3 6">
    <name type="scientific">Carbonactinospora thermoautotrophica</name>
    <dbReference type="NCBI Taxonomy" id="1469144"/>
    <lineage>
        <taxon>Bacteria</taxon>
        <taxon>Bacillati</taxon>
        <taxon>Actinomycetota</taxon>
        <taxon>Actinomycetes</taxon>
        <taxon>Kitasatosporales</taxon>
        <taxon>Carbonactinosporaceae</taxon>
        <taxon>Carbonactinospora</taxon>
    </lineage>
</organism>
<keyword evidence="2" id="KW-0472">Membrane</keyword>
<evidence type="ECO:0000313" key="4">
    <source>
        <dbReference type="EMBL" id="KWX09970.1"/>
    </source>
</evidence>
<sequence length="187" mass="21205">MELSNVLSLIGLLLSVVGIVIGTSVAIWIHRRESEERRKSDAAAVERATQLERQRQQEERERQARETRRLKHQEDYKAAAKALDQLEEAFYQVEINGLLTDADMKQRQVRENVDLIDKLSQRIASLAVPFAAVSALGHDAWMRGLSDRTASEVREEIWNGIQQYEAAKRALKAIGAARAALDKEWEA</sequence>
<dbReference type="Proteomes" id="UP000070598">
    <property type="component" value="Unassembled WGS sequence"/>
</dbReference>
<proteinExistence type="predicted"/>
<comment type="caution">
    <text evidence="3">The sequence shown here is derived from an EMBL/GenBank/DDBJ whole genome shotgun (WGS) entry which is preliminary data.</text>
</comment>
<feature type="compositionally biased region" description="Basic and acidic residues" evidence="1">
    <location>
        <begin position="49"/>
        <end position="71"/>
    </location>
</feature>
<evidence type="ECO:0000313" key="5">
    <source>
        <dbReference type="Proteomes" id="UP000070598"/>
    </source>
</evidence>
<dbReference type="PATRIC" id="fig|1469144.8.peg.693"/>
<reference evidence="5" key="1">
    <citation type="submission" date="2015-02" db="EMBL/GenBank/DDBJ databases">
        <title>Physiological reanalysis, assessment of diazotrophy, and genome sequences of multiple isolates of Streptomyces thermoautotrophicus.</title>
        <authorList>
            <person name="MacKellar D.C."/>
            <person name="Lieber L."/>
            <person name="Norman J."/>
            <person name="Bolger A."/>
            <person name="Tobin C."/>
            <person name="Murray J.W."/>
            <person name="Friesen M."/>
            <person name="Prell J."/>
        </authorList>
    </citation>
    <scope>NUCLEOTIDE SEQUENCE [LARGE SCALE GENOMIC DNA]</scope>
    <source>
        <strain evidence="5">UBT1</strain>
    </source>
</reference>
<feature type="region of interest" description="Disordered" evidence="1">
    <location>
        <begin position="39"/>
        <end position="71"/>
    </location>
</feature>
<feature type="transmembrane region" description="Helical" evidence="2">
    <location>
        <begin position="6"/>
        <end position="29"/>
    </location>
</feature>
<accession>A0A132MJ62</accession>
<evidence type="ECO:0000313" key="3">
    <source>
        <dbReference type="EMBL" id="KWW97805.1"/>
    </source>
</evidence>
<keyword evidence="2" id="KW-1133">Transmembrane helix</keyword>
<reference evidence="3 6" key="2">
    <citation type="submission" date="2015-02" db="EMBL/GenBank/DDBJ databases">
        <title>Physiological reanalysis, assessment of diazotrophy, and genome sequences of multiple isolates of Streptomyces thermoautotrophicus.</title>
        <authorList>
            <person name="MacKellar D.C."/>
            <person name="Lieber L."/>
            <person name="Norman J."/>
            <person name="Bolger A."/>
            <person name="Tobin C."/>
            <person name="Murray J.W."/>
            <person name="Prell J."/>
        </authorList>
    </citation>
    <scope>NUCLEOTIDE SEQUENCE [LARGE SCALE GENOMIC DNA]</scope>
    <source>
        <strain evidence="3 6">UBT1</strain>
    </source>
</reference>
<evidence type="ECO:0000256" key="1">
    <source>
        <dbReference type="SAM" id="MobiDB-lite"/>
    </source>
</evidence>
<dbReference type="EMBL" id="JYIK01000668">
    <property type="protein sequence ID" value="KWX09970.1"/>
    <property type="molecule type" value="Genomic_DNA"/>
</dbReference>
<evidence type="ECO:0000256" key="2">
    <source>
        <dbReference type="SAM" id="Phobius"/>
    </source>
</evidence>
<dbReference type="Proteomes" id="UP000070659">
    <property type="component" value="Unassembled WGS sequence"/>
</dbReference>
<keyword evidence="2" id="KW-0812">Transmembrane</keyword>
<dbReference type="RefSeq" id="WP_067071486.1">
    <property type="nucleotide sequence ID" value="NZ_JYIJ01000019.1"/>
</dbReference>
<gene>
    <name evidence="3" type="ORF">TH66_20395</name>
    <name evidence="4" type="ORF">TR74_06465</name>
</gene>